<gene>
    <name evidence="1" type="ORF">UU03_C0012G0006</name>
</gene>
<sequence>MNMVTKTIDVYCRNGHLLFGKYKKEKSGFLMKCYIDMIGEDYVGISGLANETDVFCQKCKVRIGRIGLKHGRPSVIINHGAVKQLKT</sequence>
<dbReference type="AlphaFoldDB" id="A0A0G0SE46"/>
<reference evidence="1 2" key="1">
    <citation type="journal article" date="2015" name="Nature">
        <title>rRNA introns, odd ribosomes, and small enigmatic genomes across a large radiation of phyla.</title>
        <authorList>
            <person name="Brown C.T."/>
            <person name="Hug L.A."/>
            <person name="Thomas B.C."/>
            <person name="Sharon I."/>
            <person name="Castelle C.J."/>
            <person name="Singh A."/>
            <person name="Wilkins M.J."/>
            <person name="Williams K.H."/>
            <person name="Banfield J.F."/>
        </authorList>
    </citation>
    <scope>NUCLEOTIDE SEQUENCE [LARGE SCALE GENOMIC DNA]</scope>
</reference>
<name>A0A0G0SE46_9BACT</name>
<evidence type="ECO:0000313" key="2">
    <source>
        <dbReference type="Proteomes" id="UP000034613"/>
    </source>
</evidence>
<proteinExistence type="predicted"/>
<accession>A0A0G0SE46</accession>
<evidence type="ECO:0000313" key="1">
    <source>
        <dbReference type="EMBL" id="KKR63104.1"/>
    </source>
</evidence>
<dbReference type="EMBL" id="LBZB01000012">
    <property type="protein sequence ID" value="KKR63104.1"/>
    <property type="molecule type" value="Genomic_DNA"/>
</dbReference>
<dbReference type="Proteomes" id="UP000034613">
    <property type="component" value="Unassembled WGS sequence"/>
</dbReference>
<protein>
    <submittedName>
        <fullName evidence="1">Uncharacterized protein</fullName>
    </submittedName>
</protein>
<comment type="caution">
    <text evidence="1">The sequence shown here is derived from an EMBL/GenBank/DDBJ whole genome shotgun (WGS) entry which is preliminary data.</text>
</comment>
<organism evidence="1 2">
    <name type="scientific">Candidatus Woesebacteria bacterium GW2011_GWA1_40_45</name>
    <dbReference type="NCBI Taxonomy" id="1618554"/>
    <lineage>
        <taxon>Bacteria</taxon>
        <taxon>Candidatus Woeseibacteriota</taxon>
    </lineage>
</organism>